<sequence>MQSPFDVLGVDRDAGEDEIRRAYRQRAKETHPDQGGTRRQFRLVKAAYEELSAGGGRDWDEVAADEEGETLARTESVVEYLDYDAIVEQGWSLDDDDLFEKANRVRFDDATHGTFVVEGDDSVLEAAEDAGFDWPFSCRGGACANCAVAVVSGEMDVFHDHVLPEELTERGILLSCIGTPATSDMQVVFNVKDLPELEEHLLPPRPS</sequence>
<organism evidence="12 13">
    <name type="scientific">Halorubellus litoreus</name>
    <dbReference type="NCBI Taxonomy" id="755308"/>
    <lineage>
        <taxon>Archaea</taxon>
        <taxon>Methanobacteriati</taxon>
        <taxon>Methanobacteriota</taxon>
        <taxon>Stenosarchaea group</taxon>
        <taxon>Halobacteria</taxon>
        <taxon>Halobacteriales</taxon>
        <taxon>Halorubellaceae</taxon>
        <taxon>Halorubellus</taxon>
    </lineage>
</organism>
<evidence type="ECO:0000256" key="4">
    <source>
        <dbReference type="ARBA" id="ARBA00022723"/>
    </source>
</evidence>
<dbReference type="RefSeq" id="WP_336352367.1">
    <property type="nucleotide sequence ID" value="NZ_JAZAQL010000006.1"/>
</dbReference>
<evidence type="ECO:0000256" key="5">
    <source>
        <dbReference type="ARBA" id="ARBA00022982"/>
    </source>
</evidence>
<dbReference type="InterPro" id="IPR001041">
    <property type="entry name" value="2Fe-2S_ferredoxin-type"/>
</dbReference>
<comment type="cofactor">
    <cofactor evidence="8">
        <name>[2Fe-2S] cluster</name>
        <dbReference type="ChEBI" id="CHEBI:190135"/>
    </cofactor>
</comment>
<keyword evidence="7" id="KW-0411">Iron-sulfur</keyword>
<feature type="compositionally biased region" description="Basic and acidic residues" evidence="9">
    <location>
        <begin position="19"/>
        <end position="32"/>
    </location>
</feature>
<name>A0ABD5VRK6_9EURY</name>
<accession>A0ABD5VRK6</accession>
<comment type="similarity">
    <text evidence="1">Belongs to the 2Fe2S plant-type ferredoxin family.</text>
</comment>
<dbReference type="SMART" id="SM00271">
    <property type="entry name" value="DnaJ"/>
    <property type="match status" value="1"/>
</dbReference>
<evidence type="ECO:0000256" key="9">
    <source>
        <dbReference type="SAM" id="MobiDB-lite"/>
    </source>
</evidence>
<feature type="domain" description="J" evidence="10">
    <location>
        <begin position="3"/>
        <end position="63"/>
    </location>
</feature>
<evidence type="ECO:0000256" key="6">
    <source>
        <dbReference type="ARBA" id="ARBA00023004"/>
    </source>
</evidence>
<keyword evidence="4" id="KW-0479">Metal-binding</keyword>
<evidence type="ECO:0000313" key="13">
    <source>
        <dbReference type="Proteomes" id="UP001596395"/>
    </source>
</evidence>
<reference evidence="12 13" key="1">
    <citation type="journal article" date="2019" name="Int. J. Syst. Evol. Microbiol.">
        <title>The Global Catalogue of Microorganisms (GCM) 10K type strain sequencing project: providing services to taxonomists for standard genome sequencing and annotation.</title>
        <authorList>
            <consortium name="The Broad Institute Genomics Platform"/>
            <consortium name="The Broad Institute Genome Sequencing Center for Infectious Disease"/>
            <person name="Wu L."/>
            <person name="Ma J."/>
        </authorList>
    </citation>
    <scope>NUCLEOTIDE SEQUENCE [LARGE SCALE GENOMIC DNA]</scope>
    <source>
        <strain evidence="12 13">GX26</strain>
    </source>
</reference>
<feature type="domain" description="2Fe-2S ferredoxin-type" evidence="11">
    <location>
        <begin position="103"/>
        <end position="193"/>
    </location>
</feature>
<proteinExistence type="inferred from homology"/>
<dbReference type="InterPro" id="IPR053441">
    <property type="entry name" value="2Fe2S_Ferredoxin"/>
</dbReference>
<dbReference type="PANTHER" id="PTHR43112">
    <property type="entry name" value="FERREDOXIN"/>
    <property type="match status" value="1"/>
</dbReference>
<feature type="region of interest" description="Disordered" evidence="9">
    <location>
        <begin position="19"/>
        <end position="39"/>
    </location>
</feature>
<dbReference type="PROSITE" id="PS50076">
    <property type="entry name" value="DNAJ_2"/>
    <property type="match status" value="1"/>
</dbReference>
<dbReference type="Pfam" id="PF00226">
    <property type="entry name" value="DnaJ"/>
    <property type="match status" value="1"/>
</dbReference>
<dbReference type="SUPFAM" id="SSF54292">
    <property type="entry name" value="2Fe-2S ferredoxin-like"/>
    <property type="match status" value="1"/>
</dbReference>
<dbReference type="InterPro" id="IPR036010">
    <property type="entry name" value="2Fe-2S_ferredoxin-like_sf"/>
</dbReference>
<dbReference type="CDD" id="cd00207">
    <property type="entry name" value="fer2"/>
    <property type="match status" value="1"/>
</dbReference>
<evidence type="ECO:0000256" key="1">
    <source>
        <dbReference type="ARBA" id="ARBA00007874"/>
    </source>
</evidence>
<dbReference type="Pfam" id="PF00111">
    <property type="entry name" value="Fer2"/>
    <property type="match status" value="1"/>
</dbReference>
<dbReference type="PANTHER" id="PTHR43112:SF3">
    <property type="entry name" value="FERREDOXIN-2, CHLOROPLASTIC"/>
    <property type="match status" value="1"/>
</dbReference>
<keyword evidence="5" id="KW-0249">Electron transport</keyword>
<dbReference type="PRINTS" id="PR00625">
    <property type="entry name" value="JDOMAIN"/>
</dbReference>
<evidence type="ECO:0000256" key="3">
    <source>
        <dbReference type="ARBA" id="ARBA00022714"/>
    </source>
</evidence>
<evidence type="ECO:0000259" key="10">
    <source>
        <dbReference type="PROSITE" id="PS50076"/>
    </source>
</evidence>
<dbReference type="InterPro" id="IPR036869">
    <property type="entry name" value="J_dom_sf"/>
</dbReference>
<dbReference type="InterPro" id="IPR006058">
    <property type="entry name" value="2Fe2S_fd_BS"/>
</dbReference>
<dbReference type="PROSITE" id="PS51085">
    <property type="entry name" value="2FE2S_FER_2"/>
    <property type="match status" value="1"/>
</dbReference>
<keyword evidence="13" id="KW-1185">Reference proteome</keyword>
<comment type="caution">
    <text evidence="12">The sequence shown here is derived from an EMBL/GenBank/DDBJ whole genome shotgun (WGS) entry which is preliminary data.</text>
</comment>
<evidence type="ECO:0000256" key="7">
    <source>
        <dbReference type="ARBA" id="ARBA00023014"/>
    </source>
</evidence>
<dbReference type="CDD" id="cd06257">
    <property type="entry name" value="DnaJ"/>
    <property type="match status" value="1"/>
</dbReference>
<dbReference type="Gene3D" id="1.10.287.110">
    <property type="entry name" value="DnaJ domain"/>
    <property type="match status" value="1"/>
</dbReference>
<dbReference type="InterPro" id="IPR001623">
    <property type="entry name" value="DnaJ_domain"/>
</dbReference>
<evidence type="ECO:0000313" key="12">
    <source>
        <dbReference type="EMBL" id="MFC6955441.1"/>
    </source>
</evidence>
<dbReference type="GO" id="GO:0046872">
    <property type="term" value="F:metal ion binding"/>
    <property type="evidence" value="ECO:0007669"/>
    <property type="project" value="UniProtKB-KW"/>
</dbReference>
<keyword evidence="2" id="KW-0813">Transport</keyword>
<dbReference type="EMBL" id="JBHSXN010000006">
    <property type="protein sequence ID" value="MFC6955441.1"/>
    <property type="molecule type" value="Genomic_DNA"/>
</dbReference>
<dbReference type="GO" id="GO:0051537">
    <property type="term" value="F:2 iron, 2 sulfur cluster binding"/>
    <property type="evidence" value="ECO:0007669"/>
    <property type="project" value="UniProtKB-KW"/>
</dbReference>
<gene>
    <name evidence="12" type="primary">fer</name>
    <name evidence="12" type="ORF">ACFQGB_21465</name>
</gene>
<dbReference type="NCBIfam" id="NF041393">
    <property type="entry name" value="Frdxn_Halo"/>
    <property type="match status" value="1"/>
</dbReference>
<dbReference type="Proteomes" id="UP001596395">
    <property type="component" value="Unassembled WGS sequence"/>
</dbReference>
<dbReference type="PROSITE" id="PS00197">
    <property type="entry name" value="2FE2S_FER_1"/>
    <property type="match status" value="1"/>
</dbReference>
<dbReference type="InterPro" id="IPR012675">
    <property type="entry name" value="Beta-grasp_dom_sf"/>
</dbReference>
<keyword evidence="3" id="KW-0001">2Fe-2S</keyword>
<dbReference type="Gene3D" id="3.10.20.30">
    <property type="match status" value="1"/>
</dbReference>
<evidence type="ECO:0000256" key="2">
    <source>
        <dbReference type="ARBA" id="ARBA00022448"/>
    </source>
</evidence>
<dbReference type="AlphaFoldDB" id="A0ABD5VRK6"/>
<evidence type="ECO:0000256" key="8">
    <source>
        <dbReference type="ARBA" id="ARBA00034078"/>
    </source>
</evidence>
<dbReference type="SUPFAM" id="SSF46565">
    <property type="entry name" value="Chaperone J-domain"/>
    <property type="match status" value="1"/>
</dbReference>
<evidence type="ECO:0000259" key="11">
    <source>
        <dbReference type="PROSITE" id="PS51085"/>
    </source>
</evidence>
<protein>
    <submittedName>
        <fullName evidence="12">Ferredoxin Fer</fullName>
    </submittedName>
</protein>
<keyword evidence="6" id="KW-0408">Iron</keyword>